<dbReference type="AlphaFoldDB" id="J5KNV9"/>
<protein>
    <recommendedName>
        <fullName evidence="4">DUF975 family protein</fullName>
    </recommendedName>
</protein>
<dbReference type="Proteomes" id="UP000010116">
    <property type="component" value="Unassembled WGS sequence"/>
</dbReference>
<name>J5KNV9_9GAMM</name>
<dbReference type="EMBL" id="JH611165">
    <property type="protein sequence ID" value="EJP73506.1"/>
    <property type="molecule type" value="Genomic_DNA"/>
</dbReference>
<feature type="transmembrane region" description="Helical" evidence="1">
    <location>
        <begin position="103"/>
        <end position="130"/>
    </location>
</feature>
<proteinExistence type="predicted"/>
<feature type="transmembrane region" description="Helical" evidence="1">
    <location>
        <begin position="56"/>
        <end position="82"/>
    </location>
</feature>
<dbReference type="HOGENOM" id="CLU_1234305_0_0_6"/>
<evidence type="ECO:0008006" key="4">
    <source>
        <dbReference type="Google" id="ProtNLM"/>
    </source>
</evidence>
<organism evidence="2 3">
    <name type="scientific">SAR86 cluster bacterium SAR86B</name>
    <dbReference type="NCBI Taxonomy" id="1123867"/>
    <lineage>
        <taxon>Bacteria</taxon>
        <taxon>Pseudomonadati</taxon>
        <taxon>Pseudomonadota</taxon>
        <taxon>Gammaproteobacteria</taxon>
        <taxon>SAR86 cluster</taxon>
    </lineage>
</organism>
<accession>J5KNV9</accession>
<evidence type="ECO:0000256" key="1">
    <source>
        <dbReference type="SAM" id="Phobius"/>
    </source>
</evidence>
<sequence length="223" mass="24829">MNQITQAISFARDNFFYLFALCIPVLVLEGALATIITPLGNVTQVEDIQDFMELNAALVGLLSLALILVSITFIGALVSGYESINLSVNRTTFDLYSAGFRKFFILLGANILFVLAIMLGFIMLVLPAFYLMGRLSLFPSLIMFENEGVTKSLGRSWEMTDEYGGKLFGITLFFWGGTLITSLIVGALIPESTLQIFILLVIEYAIIIPWMYVYYSLYKSLSN</sequence>
<reference evidence="2 3" key="1">
    <citation type="journal article" date="2012" name="ISME J.">
        <title>Genomic insights to SAR86, an abundant and uncultivated marine bacterial lineage.</title>
        <authorList>
            <person name="Dupont C.L."/>
            <person name="Rusch D.B."/>
            <person name="Yooseph S."/>
            <person name="Lombardo M.J."/>
            <person name="Richter R.A."/>
            <person name="Valas R."/>
            <person name="Novotny M."/>
            <person name="Yee-Greenbaum J."/>
            <person name="Selengut J.D."/>
            <person name="Haft D.H."/>
            <person name="Halpern A.L."/>
            <person name="Lasken R.S."/>
            <person name="Nealson K."/>
            <person name="Friedman R."/>
            <person name="Venter J.C."/>
        </authorList>
    </citation>
    <scope>NUCLEOTIDE SEQUENCE [LARGE SCALE GENOMIC DNA]</scope>
</reference>
<evidence type="ECO:0000313" key="3">
    <source>
        <dbReference type="Proteomes" id="UP000010116"/>
    </source>
</evidence>
<keyword evidence="1" id="KW-0472">Membrane</keyword>
<feature type="transmembrane region" description="Helical" evidence="1">
    <location>
        <begin position="196"/>
        <end position="215"/>
    </location>
</feature>
<evidence type="ECO:0000313" key="2">
    <source>
        <dbReference type="EMBL" id="EJP73506.1"/>
    </source>
</evidence>
<keyword evidence="1" id="KW-0812">Transmembrane</keyword>
<feature type="transmembrane region" description="Helical" evidence="1">
    <location>
        <begin position="167"/>
        <end position="189"/>
    </location>
</feature>
<feature type="transmembrane region" description="Helical" evidence="1">
    <location>
        <begin position="15"/>
        <end position="36"/>
    </location>
</feature>
<gene>
    <name evidence="2" type="ORF">NT02SARS_0078</name>
</gene>
<keyword evidence="1" id="KW-1133">Transmembrane helix</keyword>